<dbReference type="EMBL" id="JBHSSW010000009">
    <property type="protein sequence ID" value="MFC6198096.1"/>
    <property type="molecule type" value="Genomic_DNA"/>
</dbReference>
<accession>A0ABW1SA02</accession>
<feature type="transmembrane region" description="Helical" evidence="1">
    <location>
        <begin position="29"/>
        <end position="45"/>
    </location>
</feature>
<keyword evidence="1" id="KW-0472">Membrane</keyword>
<reference evidence="3" key="1">
    <citation type="journal article" date="2019" name="Int. J. Syst. Evol. Microbiol.">
        <title>The Global Catalogue of Microorganisms (GCM) 10K type strain sequencing project: providing services to taxonomists for standard genome sequencing and annotation.</title>
        <authorList>
            <consortium name="The Broad Institute Genomics Platform"/>
            <consortium name="The Broad Institute Genome Sequencing Center for Infectious Disease"/>
            <person name="Wu L."/>
            <person name="Ma J."/>
        </authorList>
    </citation>
    <scope>NUCLEOTIDE SEQUENCE [LARGE SCALE GENOMIC DNA]</scope>
    <source>
        <strain evidence="3">CGMCC-1.15741</strain>
    </source>
</reference>
<sequence>MTEYETQNRGETMGDRFSRFSRWLSRRPMESWGFFIAGLIIARILF</sequence>
<comment type="caution">
    <text evidence="2">The sequence shown here is derived from an EMBL/GenBank/DDBJ whole genome shotgun (WGS) entry which is preliminary data.</text>
</comment>
<proteinExistence type="predicted"/>
<gene>
    <name evidence="2" type="ORF">ACFQDM_08400</name>
</gene>
<evidence type="ECO:0000256" key="1">
    <source>
        <dbReference type="SAM" id="Phobius"/>
    </source>
</evidence>
<organism evidence="2 3">
    <name type="scientific">Ponticaulis profundi</name>
    <dbReference type="NCBI Taxonomy" id="2665222"/>
    <lineage>
        <taxon>Bacteria</taxon>
        <taxon>Pseudomonadati</taxon>
        <taxon>Pseudomonadota</taxon>
        <taxon>Alphaproteobacteria</taxon>
        <taxon>Hyphomonadales</taxon>
        <taxon>Hyphomonadaceae</taxon>
        <taxon>Ponticaulis</taxon>
    </lineage>
</organism>
<evidence type="ECO:0000313" key="2">
    <source>
        <dbReference type="EMBL" id="MFC6198096.1"/>
    </source>
</evidence>
<dbReference type="Proteomes" id="UP001596303">
    <property type="component" value="Unassembled WGS sequence"/>
</dbReference>
<dbReference type="RefSeq" id="WP_377377993.1">
    <property type="nucleotide sequence ID" value="NZ_JBHSSW010000009.1"/>
</dbReference>
<protein>
    <submittedName>
        <fullName evidence="2">Uncharacterized protein</fullName>
    </submittedName>
</protein>
<keyword evidence="3" id="KW-1185">Reference proteome</keyword>
<name>A0ABW1SA02_9PROT</name>
<evidence type="ECO:0000313" key="3">
    <source>
        <dbReference type="Proteomes" id="UP001596303"/>
    </source>
</evidence>
<keyword evidence="1" id="KW-1133">Transmembrane helix</keyword>
<keyword evidence="1" id="KW-0812">Transmembrane</keyword>